<gene>
    <name evidence="4" type="ORF">PSON_ATCC_30995.1.T0680075</name>
</gene>
<comment type="caution">
    <text evidence="4">The sequence shown here is derived from an EMBL/GenBank/DDBJ whole genome shotgun (WGS) entry which is preliminary data.</text>
</comment>
<evidence type="ECO:0000313" key="5">
    <source>
        <dbReference type="Proteomes" id="UP000692954"/>
    </source>
</evidence>
<keyword evidence="1" id="KW-0175">Coiled coil</keyword>
<feature type="compositionally biased region" description="Polar residues" evidence="2">
    <location>
        <begin position="650"/>
        <end position="668"/>
    </location>
</feature>
<dbReference type="GO" id="GO:0005509">
    <property type="term" value="F:calcium ion binding"/>
    <property type="evidence" value="ECO:0007669"/>
    <property type="project" value="InterPro"/>
</dbReference>
<sequence length="1079" mass="128767">MKVNVQENQFQKQLPNISKTPQAKSQQTLEQIFNTTLKQPRQLHDHSMKSLHNISNVSFIRNERHDIKQDQYYTSPLLNKTQLLEIERQSKQRKNEMYSQMLSENPFKFNDSQEEMILEHPRKVSSIHVNLFDLKDKEKLTQLLQETSEFSDKLSIHNPQIKPANVIVQRQDVIKLAQWIDYQMKIIVEDTKLKEDQMLHQVEHVFNQSLKELIREISLDCIEKGVLLEKIWNQYVNFNNIVIQAIQQEKINSENEYLNDLKQVHQTYQISVQVLEDKIKLIESQMQSLQYKYNEKVVDYDNLLQKYEYLFNQYKELKSEDQELKNDYSIAMNDIEQLNQKINNLQIENQKILKQLNDRINYNFQKSKRQSYIFSDTDALYPDHKSTSCYDLYTTMEIHVNQASQTTQFSDLRSSETQTDFKYFKQVAIQCSDLIFDESSPKSNFQNEKINNNSQQDEVRKLKELTFALEERIRMEVQAQNELRKQRQLIQRESDSQKIKITNLENTITQLQIDIDNLQMQIDNKQDTKQKEITVVSMDQKNSDQQMSLAPQLNNLKTQQKQETQHKTQENLPEIKQGNQQKKKENNLDQAKQIQKLQQSQQQQQQQQQQQMKQTNTNSFNKVKSVDVKDQKKSVKIIKNSQIIPRKTSQDSIHNNISQETDNNNANSNEDFLSKALEELTKDGRQLKLTQNQNQRVSIVQQRRQTQQQNYILIQQEKQQQILQRLLKDKKENIYVDVALAFINQLHQDFKLNPNQVENTLTIQNSLKQISLFYKEKLDSKYPLYAICYEYYMNQYGLKNVAEQKMTQFCQSLIVYQQNYRIKLFARFLQLYDNISNDDFEFYIQSLNQLDEHQNSQNLISCTPSQDCVMVLFQKVKQQLQIFNNTGKELIDKLMVNIKNIKGEQYLDLDQYYLEALEQFQFIRKIQNDNFNQLFLAIDVNDDQKISQNEFNILYSLIEDNKNILKYKKLFQLECQNCEGLNFYQFGVFCMHNNLFTKQKQDKFFFSNQAEQSLIQLKITWGHQRKIISQRLRDSNNFTQYYQDLIRKLDEGIKHMLGIYGEYQRNNQKNLYQIINQQI</sequence>
<name>A0A8S1P2U8_9CILI</name>
<feature type="coiled-coil region" evidence="1">
    <location>
        <begin position="501"/>
        <end position="528"/>
    </location>
</feature>
<feature type="domain" description="EF-hand" evidence="3">
    <location>
        <begin position="926"/>
        <end position="961"/>
    </location>
</feature>
<dbReference type="PROSITE" id="PS00018">
    <property type="entry name" value="EF_HAND_1"/>
    <property type="match status" value="1"/>
</dbReference>
<keyword evidence="5" id="KW-1185">Reference proteome</keyword>
<proteinExistence type="predicted"/>
<evidence type="ECO:0000259" key="3">
    <source>
        <dbReference type="PROSITE" id="PS50222"/>
    </source>
</evidence>
<dbReference type="InterPro" id="IPR002048">
    <property type="entry name" value="EF_hand_dom"/>
</dbReference>
<dbReference type="PANTHER" id="PTHR34894:SF5">
    <property type="entry name" value="EF-HAND DOMAIN-CONTAINING PROTEIN"/>
    <property type="match status" value="1"/>
</dbReference>
<accession>A0A8S1P2U8</accession>
<dbReference type="PANTHER" id="PTHR34894">
    <property type="entry name" value="SAM-DEPENDENT METHYLTRANSFERASE RSMI, CONSERVED SITE"/>
    <property type="match status" value="1"/>
</dbReference>
<dbReference type="AlphaFoldDB" id="A0A8S1P2U8"/>
<dbReference type="PROSITE" id="PS50222">
    <property type="entry name" value="EF_HAND_2"/>
    <property type="match status" value="1"/>
</dbReference>
<dbReference type="Proteomes" id="UP000692954">
    <property type="component" value="Unassembled WGS sequence"/>
</dbReference>
<evidence type="ECO:0000256" key="1">
    <source>
        <dbReference type="SAM" id="Coils"/>
    </source>
</evidence>
<reference evidence="4" key="1">
    <citation type="submission" date="2021-01" db="EMBL/GenBank/DDBJ databases">
        <authorList>
            <consortium name="Genoscope - CEA"/>
            <person name="William W."/>
        </authorList>
    </citation>
    <scope>NUCLEOTIDE SEQUENCE</scope>
</reference>
<organism evidence="4 5">
    <name type="scientific">Paramecium sonneborni</name>
    <dbReference type="NCBI Taxonomy" id="65129"/>
    <lineage>
        <taxon>Eukaryota</taxon>
        <taxon>Sar</taxon>
        <taxon>Alveolata</taxon>
        <taxon>Ciliophora</taxon>
        <taxon>Intramacronucleata</taxon>
        <taxon>Oligohymenophorea</taxon>
        <taxon>Peniculida</taxon>
        <taxon>Parameciidae</taxon>
        <taxon>Paramecium</taxon>
    </lineage>
</organism>
<feature type="region of interest" description="Disordered" evidence="2">
    <location>
        <begin position="1"/>
        <end position="24"/>
    </location>
</feature>
<feature type="compositionally biased region" description="Low complexity" evidence="2">
    <location>
        <begin position="590"/>
        <end position="614"/>
    </location>
</feature>
<protein>
    <recommendedName>
        <fullName evidence="3">EF-hand domain-containing protein</fullName>
    </recommendedName>
</protein>
<dbReference type="OrthoDB" id="1927454at2759"/>
<dbReference type="EMBL" id="CAJJDN010000068">
    <property type="protein sequence ID" value="CAD8097304.1"/>
    <property type="molecule type" value="Genomic_DNA"/>
</dbReference>
<feature type="coiled-coil region" evidence="1">
    <location>
        <begin position="258"/>
        <end position="355"/>
    </location>
</feature>
<feature type="region of interest" description="Disordered" evidence="2">
    <location>
        <begin position="557"/>
        <end position="631"/>
    </location>
</feature>
<evidence type="ECO:0000256" key="2">
    <source>
        <dbReference type="SAM" id="MobiDB-lite"/>
    </source>
</evidence>
<feature type="region of interest" description="Disordered" evidence="2">
    <location>
        <begin position="646"/>
        <end position="668"/>
    </location>
</feature>
<evidence type="ECO:0000313" key="4">
    <source>
        <dbReference type="EMBL" id="CAD8097304.1"/>
    </source>
</evidence>
<dbReference type="InterPro" id="IPR018247">
    <property type="entry name" value="EF_Hand_1_Ca_BS"/>
</dbReference>